<dbReference type="PROSITE" id="PS50158">
    <property type="entry name" value="ZF_CCHC"/>
    <property type="match status" value="1"/>
</dbReference>
<dbReference type="OMA" id="WANAVWY"/>
<proteinExistence type="predicted"/>
<organism evidence="4 5">
    <name type="scientific">Salmo trutta</name>
    <name type="common">Brown trout</name>
    <dbReference type="NCBI Taxonomy" id="8032"/>
    <lineage>
        <taxon>Eukaryota</taxon>
        <taxon>Metazoa</taxon>
        <taxon>Chordata</taxon>
        <taxon>Craniata</taxon>
        <taxon>Vertebrata</taxon>
        <taxon>Euteleostomi</taxon>
        <taxon>Actinopterygii</taxon>
        <taxon>Neopterygii</taxon>
        <taxon>Teleostei</taxon>
        <taxon>Protacanthopterygii</taxon>
        <taxon>Salmoniformes</taxon>
        <taxon>Salmonidae</taxon>
        <taxon>Salmoninae</taxon>
        <taxon>Salmo</taxon>
    </lineage>
</organism>
<protein>
    <recommendedName>
        <fullName evidence="3">CCHC-type domain-containing protein</fullName>
    </recommendedName>
</protein>
<keyword evidence="1" id="KW-0863">Zinc-finger</keyword>
<dbReference type="CDD" id="cd00303">
    <property type="entry name" value="retropepsin_like"/>
    <property type="match status" value="1"/>
</dbReference>
<evidence type="ECO:0000256" key="1">
    <source>
        <dbReference type="PROSITE-ProRule" id="PRU00047"/>
    </source>
</evidence>
<dbReference type="PANTHER" id="PTHR15503:SF22">
    <property type="entry name" value="TRANSPOSON TY3-I GAG POLYPROTEIN"/>
    <property type="match status" value="1"/>
</dbReference>
<feature type="compositionally biased region" description="Pro residues" evidence="2">
    <location>
        <begin position="49"/>
        <end position="62"/>
    </location>
</feature>
<dbReference type="AlphaFoldDB" id="A0A673YME9"/>
<dbReference type="Pfam" id="PF03732">
    <property type="entry name" value="Retrotrans_gag"/>
    <property type="match status" value="1"/>
</dbReference>
<reference evidence="4" key="1">
    <citation type="submission" date="2025-08" db="UniProtKB">
        <authorList>
            <consortium name="Ensembl"/>
        </authorList>
    </citation>
    <scope>IDENTIFICATION</scope>
</reference>
<dbReference type="InParanoid" id="A0A673YME9"/>
<evidence type="ECO:0000259" key="3">
    <source>
        <dbReference type="PROSITE" id="PS50158"/>
    </source>
</evidence>
<dbReference type="InterPro" id="IPR021109">
    <property type="entry name" value="Peptidase_aspartic_dom_sf"/>
</dbReference>
<dbReference type="Ensembl" id="ENSSTUT00000037029.1">
    <property type="protein sequence ID" value="ENSSTUP00000035435.1"/>
    <property type="gene ID" value="ENSSTUG00000015105.1"/>
</dbReference>
<dbReference type="Gene3D" id="2.40.70.10">
    <property type="entry name" value="Acid Proteases"/>
    <property type="match status" value="1"/>
</dbReference>
<keyword evidence="5" id="KW-1185">Reference proteome</keyword>
<feature type="region of interest" description="Disordered" evidence="2">
    <location>
        <begin position="256"/>
        <end position="316"/>
    </location>
</feature>
<evidence type="ECO:0000313" key="4">
    <source>
        <dbReference type="Ensembl" id="ENSSTUP00000035435.1"/>
    </source>
</evidence>
<dbReference type="GO" id="GO:0008270">
    <property type="term" value="F:zinc ion binding"/>
    <property type="evidence" value="ECO:0007669"/>
    <property type="project" value="UniProtKB-KW"/>
</dbReference>
<keyword evidence="1" id="KW-0862">Zinc</keyword>
<dbReference type="InterPro" id="IPR032567">
    <property type="entry name" value="RTL1-rel"/>
</dbReference>
<sequence>MESAGAAGTPLLSMEERVLHHTTVLHRIGSAMDQMMERMDRWERSGILSPPPPPPIQPPSPPTTSGTGALRLALPREYDGAAAGCQGFLLQLELYLATVRPAPTGEDSVSALVSCLTGRALEWANAVSNSPDSARDHYPEFTRRFWAVFDHPPEGRAAGERLFHLRQETRSAQDFPLEFRTLAAGAGWNDRALIDHYRCSLRADVRRELACRDTALSLDELIDMSIRLDNLLAARGHSERVLPVPPPCTPAPTPMEVGGAVQRGTEGGGSSCTSCGRRGHTADRCWRSQSGSREGRQNTSRSPQVSQHQTRPEPPVGHVFLPVLFTKFFPSSQHRALVDSGAAGNFMDRGLANKLGIPRVPLDSPFPVHSLDSRPLGSGLVRESTVPLDMVTQGNHKERISFFLIDS</sequence>
<reference evidence="4" key="2">
    <citation type="submission" date="2025-09" db="UniProtKB">
        <authorList>
            <consortium name="Ensembl"/>
        </authorList>
    </citation>
    <scope>IDENTIFICATION</scope>
</reference>
<feature type="region of interest" description="Disordered" evidence="2">
    <location>
        <begin position="44"/>
        <end position="68"/>
    </location>
</feature>
<dbReference type="Proteomes" id="UP000472277">
    <property type="component" value="Chromosome 32"/>
</dbReference>
<name>A0A673YME9_SALTR</name>
<dbReference type="PANTHER" id="PTHR15503">
    <property type="entry name" value="LDOC1 RELATED"/>
    <property type="match status" value="1"/>
</dbReference>
<dbReference type="GeneTree" id="ENSGT00970000195121"/>
<feature type="compositionally biased region" description="Polar residues" evidence="2">
    <location>
        <begin position="287"/>
        <end position="309"/>
    </location>
</feature>
<dbReference type="InterPro" id="IPR001878">
    <property type="entry name" value="Znf_CCHC"/>
</dbReference>
<accession>A0A673YME9</accession>
<evidence type="ECO:0000256" key="2">
    <source>
        <dbReference type="SAM" id="MobiDB-lite"/>
    </source>
</evidence>
<dbReference type="GO" id="GO:0003676">
    <property type="term" value="F:nucleic acid binding"/>
    <property type="evidence" value="ECO:0007669"/>
    <property type="project" value="InterPro"/>
</dbReference>
<evidence type="ECO:0000313" key="5">
    <source>
        <dbReference type="Proteomes" id="UP000472277"/>
    </source>
</evidence>
<dbReference type="InterPro" id="IPR005162">
    <property type="entry name" value="Retrotrans_gag_dom"/>
</dbReference>
<feature type="domain" description="CCHC-type" evidence="3">
    <location>
        <begin position="272"/>
        <end position="285"/>
    </location>
</feature>
<keyword evidence="1" id="KW-0479">Metal-binding</keyword>